<evidence type="ECO:0000313" key="9">
    <source>
        <dbReference type="Proteomes" id="UP000887229"/>
    </source>
</evidence>
<dbReference type="PANTHER" id="PTHR21367">
    <property type="entry name" value="ARGININE-TRNA-PROTEIN TRANSFERASE 1"/>
    <property type="match status" value="1"/>
</dbReference>
<dbReference type="GeneID" id="70290421"/>
<dbReference type="SUPFAM" id="SSF55729">
    <property type="entry name" value="Acyl-CoA N-acyltransferases (Nat)"/>
    <property type="match status" value="1"/>
</dbReference>
<evidence type="ECO:0000256" key="5">
    <source>
        <dbReference type="SAM" id="MobiDB-lite"/>
    </source>
</evidence>
<feature type="region of interest" description="Disordered" evidence="5">
    <location>
        <begin position="326"/>
        <end position="360"/>
    </location>
</feature>
<dbReference type="EMBL" id="MU251245">
    <property type="protein sequence ID" value="KAG9257600.1"/>
    <property type="molecule type" value="Genomic_DNA"/>
</dbReference>
<dbReference type="GO" id="GO:0004057">
    <property type="term" value="F:arginyl-tRNA--protein transferase activity"/>
    <property type="evidence" value="ECO:0007669"/>
    <property type="project" value="UniProtKB-EC"/>
</dbReference>
<comment type="caution">
    <text evidence="8">The sequence shown here is derived from an EMBL/GenBank/DDBJ whole genome shotgun (WGS) entry which is preliminary data.</text>
</comment>
<evidence type="ECO:0000256" key="2">
    <source>
        <dbReference type="ARBA" id="ARBA00012025"/>
    </source>
</evidence>
<gene>
    <name evidence="8" type="ORF">F5Z01DRAFT_403321</name>
</gene>
<dbReference type="InterPro" id="IPR030700">
    <property type="entry name" value="N-end_Aminoacyl_Trfase"/>
</dbReference>
<evidence type="ECO:0000256" key="4">
    <source>
        <dbReference type="ARBA" id="ARBA00023315"/>
    </source>
</evidence>
<dbReference type="EC" id="2.3.2.8" evidence="2"/>
<protein>
    <recommendedName>
        <fullName evidence="2">arginyltransferase</fullName>
        <ecNumber evidence="2">2.3.2.8</ecNumber>
    </recommendedName>
</protein>
<dbReference type="InterPro" id="IPR007471">
    <property type="entry name" value="N-end_Aminoacyl_Trfase_N"/>
</dbReference>
<dbReference type="GO" id="GO:0005737">
    <property type="term" value="C:cytoplasm"/>
    <property type="evidence" value="ECO:0007669"/>
    <property type="project" value="TreeGrafter"/>
</dbReference>
<evidence type="ECO:0000259" key="6">
    <source>
        <dbReference type="Pfam" id="PF04376"/>
    </source>
</evidence>
<proteinExistence type="inferred from homology"/>
<sequence>MAATQSTRQSSGGSDFEYLTPIGFSYYASASSLSAAFYQTLLNRCWRRSGTLLYRPNQRESCCPHYTIRLDSNEFKPSRTQRQTANRFNKFVLGDNYIKESARLHPRSKAEAKKRDNEYVLADRIHEAEYERLATPPEPAHKLVVTLEEDNFTEEKFAVYSNYQQVVHKDPPEDRTRRGFKRFLCSSPLRREKYVDPDGRVRQLGSYHQCYRLDGKLVAIGVLDLLPDCVSSVYFLYDESIHMHYPGKLGALHEISLAHEKGYRWWYAGFYIHSCPKMRYKIDYAPQNILDPVSLKWSPLDEEMLALLDQKPFVSLFLEQQQKSKAGEPVSEGLDSVSKRPVTLKRGSKDEEGEDDSDTSLFLSRMPGIAPLAEMKWLNLDNIAIKVSVAGPLYTTSALVAWERTRVDQWPGIKAAVAELVAALGIDCVDVLCVDLTRAS</sequence>
<dbReference type="InterPro" id="IPR007472">
    <property type="entry name" value="N-end_Aminoacyl_Trfase_C"/>
</dbReference>
<dbReference type="AlphaFoldDB" id="A0A9P7ZTW9"/>
<keyword evidence="3 8" id="KW-0808">Transferase</keyword>
<evidence type="ECO:0000313" key="8">
    <source>
        <dbReference type="EMBL" id="KAG9257600.1"/>
    </source>
</evidence>
<dbReference type="PANTHER" id="PTHR21367:SF1">
    <property type="entry name" value="ARGINYL-TRNA--PROTEIN TRANSFERASE 1"/>
    <property type="match status" value="1"/>
</dbReference>
<keyword evidence="4" id="KW-0012">Acyltransferase</keyword>
<feature type="domain" description="N-end aminoacyl transferase N-terminal" evidence="6">
    <location>
        <begin position="30"/>
        <end position="83"/>
    </location>
</feature>
<keyword evidence="9" id="KW-1185">Reference proteome</keyword>
<feature type="domain" description="N-end rule aminoacyl transferase C-terminal" evidence="7">
    <location>
        <begin position="155"/>
        <end position="291"/>
    </location>
</feature>
<dbReference type="RefSeq" id="XP_046121524.1">
    <property type="nucleotide sequence ID" value="XM_046259518.1"/>
</dbReference>
<evidence type="ECO:0000256" key="3">
    <source>
        <dbReference type="ARBA" id="ARBA00022679"/>
    </source>
</evidence>
<name>A0A9P7ZTW9_9HYPO</name>
<accession>A0A9P7ZTW9</accession>
<evidence type="ECO:0000256" key="1">
    <source>
        <dbReference type="ARBA" id="ARBA00009991"/>
    </source>
</evidence>
<dbReference type="OrthoDB" id="74183at2759"/>
<dbReference type="InterPro" id="IPR016181">
    <property type="entry name" value="Acyl_CoA_acyltransferase"/>
</dbReference>
<comment type="similarity">
    <text evidence="1">Belongs to the R-transferase family.</text>
</comment>
<dbReference type="Pfam" id="PF04377">
    <property type="entry name" value="ATE_C"/>
    <property type="match status" value="1"/>
</dbReference>
<dbReference type="Proteomes" id="UP000887229">
    <property type="component" value="Unassembled WGS sequence"/>
</dbReference>
<evidence type="ECO:0000259" key="7">
    <source>
        <dbReference type="Pfam" id="PF04377"/>
    </source>
</evidence>
<organism evidence="8 9">
    <name type="scientific">Emericellopsis atlantica</name>
    <dbReference type="NCBI Taxonomy" id="2614577"/>
    <lineage>
        <taxon>Eukaryota</taxon>
        <taxon>Fungi</taxon>
        <taxon>Dikarya</taxon>
        <taxon>Ascomycota</taxon>
        <taxon>Pezizomycotina</taxon>
        <taxon>Sordariomycetes</taxon>
        <taxon>Hypocreomycetidae</taxon>
        <taxon>Hypocreales</taxon>
        <taxon>Bionectriaceae</taxon>
        <taxon>Emericellopsis</taxon>
    </lineage>
</organism>
<dbReference type="Pfam" id="PF04376">
    <property type="entry name" value="ATE_N"/>
    <property type="match status" value="1"/>
</dbReference>
<reference evidence="8" key="1">
    <citation type="journal article" date="2021" name="IMA Fungus">
        <title>Genomic characterization of three marine fungi, including Emericellopsis atlantica sp. nov. with signatures of a generalist lifestyle and marine biomass degradation.</title>
        <authorList>
            <person name="Hagestad O.C."/>
            <person name="Hou L."/>
            <person name="Andersen J.H."/>
            <person name="Hansen E.H."/>
            <person name="Altermark B."/>
            <person name="Li C."/>
            <person name="Kuhnert E."/>
            <person name="Cox R.J."/>
            <person name="Crous P.W."/>
            <person name="Spatafora J.W."/>
            <person name="Lail K."/>
            <person name="Amirebrahimi M."/>
            <person name="Lipzen A."/>
            <person name="Pangilinan J."/>
            <person name="Andreopoulos W."/>
            <person name="Hayes R.D."/>
            <person name="Ng V."/>
            <person name="Grigoriev I.V."/>
            <person name="Jackson S.A."/>
            <person name="Sutton T.D.S."/>
            <person name="Dobson A.D.W."/>
            <person name="Rama T."/>
        </authorList>
    </citation>
    <scope>NUCLEOTIDE SEQUENCE</scope>
    <source>
        <strain evidence="8">TS7</strain>
    </source>
</reference>